<sequence length="120" mass="12908">MIQKHVFVVYAGPHEAGRVFHALIHAKQVHGRGDHAELYFAAEGTHWPAMLAKSDHPMNSLFSEMLESGVISGACAACANAFGTADEAKEAVGLVQGPEASFGQIDIIGMNDDGYHVWLF</sequence>
<evidence type="ECO:0000313" key="2">
    <source>
        <dbReference type="Proteomes" id="UP001446205"/>
    </source>
</evidence>
<reference evidence="1 2" key="1">
    <citation type="submission" date="2024-04" db="EMBL/GenBank/DDBJ databases">
        <authorList>
            <person name="Abashina T."/>
            <person name="Shaikin A."/>
        </authorList>
    </citation>
    <scope>NUCLEOTIDE SEQUENCE [LARGE SCALE GENOMIC DNA]</scope>
    <source>
        <strain evidence="1 2">AAFK</strain>
    </source>
</reference>
<protein>
    <recommendedName>
        <fullName evidence="3">DsrE family protein</fullName>
    </recommendedName>
</protein>
<dbReference type="EMBL" id="JBBPCO010000004">
    <property type="protein sequence ID" value="MEK8089336.1"/>
    <property type="molecule type" value="Genomic_DNA"/>
</dbReference>
<name>A0ABU9D7J0_9PROT</name>
<evidence type="ECO:0000313" key="1">
    <source>
        <dbReference type="EMBL" id="MEK8089336.1"/>
    </source>
</evidence>
<gene>
    <name evidence="1" type="ORF">WOB96_06105</name>
</gene>
<dbReference type="SUPFAM" id="SSF75169">
    <property type="entry name" value="DsrEFH-like"/>
    <property type="match status" value="1"/>
</dbReference>
<dbReference type="RefSeq" id="WP_341370394.1">
    <property type="nucleotide sequence ID" value="NZ_JBBPCO010000004.1"/>
</dbReference>
<proteinExistence type="predicted"/>
<comment type="caution">
    <text evidence="1">The sequence shown here is derived from an EMBL/GenBank/DDBJ whole genome shotgun (WGS) entry which is preliminary data.</text>
</comment>
<dbReference type="Proteomes" id="UP001446205">
    <property type="component" value="Unassembled WGS sequence"/>
</dbReference>
<organism evidence="1 2">
    <name type="scientific">Thermithiobacillus plumbiphilus</name>
    <dbReference type="NCBI Taxonomy" id="1729899"/>
    <lineage>
        <taxon>Bacteria</taxon>
        <taxon>Pseudomonadati</taxon>
        <taxon>Pseudomonadota</taxon>
        <taxon>Acidithiobacillia</taxon>
        <taxon>Acidithiobacillales</taxon>
        <taxon>Thermithiobacillaceae</taxon>
        <taxon>Thermithiobacillus</taxon>
    </lineage>
</organism>
<keyword evidence="2" id="KW-1185">Reference proteome</keyword>
<accession>A0ABU9D7J0</accession>
<dbReference type="InterPro" id="IPR027396">
    <property type="entry name" value="DsrEFH-like"/>
</dbReference>
<dbReference type="Gene3D" id="3.40.1260.10">
    <property type="entry name" value="DsrEFH-like"/>
    <property type="match status" value="1"/>
</dbReference>
<evidence type="ECO:0008006" key="3">
    <source>
        <dbReference type="Google" id="ProtNLM"/>
    </source>
</evidence>